<dbReference type="EMBL" id="CP117255">
    <property type="protein sequence ID" value="WFR95602.1"/>
    <property type="molecule type" value="Genomic_DNA"/>
</dbReference>
<sequence>MHIEKLLTEVRNLSDRFVMPEARPKPEAPIEWHSARGLLDIVLACGRISDISTRISAAGYWECDRELLAQIGAQSRQILYHINDMKAIEAKNIAEGRGEA</sequence>
<accession>A0AAF1K4F9</accession>
<evidence type="ECO:0000313" key="2">
    <source>
        <dbReference type="Proteomes" id="UP000249499"/>
    </source>
</evidence>
<protein>
    <submittedName>
        <fullName evidence="1">Uncharacterized protein</fullName>
    </submittedName>
</protein>
<reference evidence="1 2" key="1">
    <citation type="journal article" date="2018" name="Sci. Rep.">
        <title>Rhizobium tumorigenes sp. nov., a novel plant tumorigenic bacterium isolated from cane gall tumors on thornless blackberry.</title>
        <authorList>
            <person name="Kuzmanovi N."/>
            <person name="Smalla K."/>
            <person name="Gronow S."/>
            <person name="PuBawska J."/>
        </authorList>
    </citation>
    <scope>NUCLEOTIDE SEQUENCE [LARGE SCALE GENOMIC DNA]</scope>
    <source>
        <strain evidence="1 2">1078</strain>
    </source>
</reference>
<evidence type="ECO:0000313" key="1">
    <source>
        <dbReference type="EMBL" id="WFR95602.1"/>
    </source>
</evidence>
<dbReference type="RefSeq" id="WP_111216438.1">
    <property type="nucleotide sequence ID" value="NZ_CP117255.1"/>
</dbReference>
<name>A0AAF1K4F9_9HYPH</name>
<gene>
    <name evidence="1" type="ORF">PR017_00135</name>
</gene>
<dbReference type="KEGG" id="rtu:PR017_00135"/>
<dbReference type="Proteomes" id="UP000249499">
    <property type="component" value="Chromosome"/>
</dbReference>
<keyword evidence="2" id="KW-1185">Reference proteome</keyword>
<proteinExistence type="predicted"/>
<reference evidence="2" key="2">
    <citation type="journal article" date="2023" name="MicrobiologyOpen">
        <title>Genomics of the tumorigenes clade of the family Rhizobiaceae and description of Rhizobium rhododendri sp. nov.</title>
        <authorList>
            <person name="Kuzmanovic N."/>
            <person name="diCenzo G.C."/>
            <person name="Bunk B."/>
            <person name="Sproeer C."/>
            <person name="Fruehling A."/>
            <person name="Neumann-Schaal M."/>
            <person name="Overmann J."/>
            <person name="Smalla K."/>
        </authorList>
    </citation>
    <scope>NUCLEOTIDE SEQUENCE [LARGE SCALE GENOMIC DNA]</scope>
    <source>
        <strain evidence="2">1078</strain>
    </source>
</reference>
<organism evidence="1 2">
    <name type="scientific">Rhizobium tumorigenes</name>
    <dbReference type="NCBI Taxonomy" id="2041385"/>
    <lineage>
        <taxon>Bacteria</taxon>
        <taxon>Pseudomonadati</taxon>
        <taxon>Pseudomonadota</taxon>
        <taxon>Alphaproteobacteria</taxon>
        <taxon>Hyphomicrobiales</taxon>
        <taxon>Rhizobiaceae</taxon>
        <taxon>Rhizobium/Agrobacterium group</taxon>
        <taxon>Rhizobium</taxon>
    </lineage>
</organism>
<dbReference type="AlphaFoldDB" id="A0AAF1K4F9"/>